<dbReference type="Pfam" id="PF00169">
    <property type="entry name" value="PH"/>
    <property type="match status" value="1"/>
</dbReference>
<feature type="region of interest" description="Disordered" evidence="1">
    <location>
        <begin position="1"/>
        <end position="56"/>
    </location>
</feature>
<gene>
    <name evidence="3" type="ORF">A3770_04p29860</name>
</gene>
<evidence type="ECO:0000259" key="2">
    <source>
        <dbReference type="Pfam" id="PF00169"/>
    </source>
</evidence>
<sequence length="216" mass="24964">MGEENGEVESKRSTPSPPKGNAGKRRSIDLQLGDSLRGRLSSEEAKTSPDQRRSQGESYQNWLDFWRQMKKSKHIAQPMYLDCDYFQNASPYFFFYKLGQNPTEHLPGTLAKVCNHLPFLKRKFKAKWQRRYGCIVNDLLVYFLHDQPKAIALGCISLAGCTIEEDIVQDSQNNLSYICLTTIHPRRPKKKVFNWRIGAETLEECKQLKERVLSCT</sequence>
<accession>A0A5B8MIK3</accession>
<feature type="compositionally biased region" description="Basic and acidic residues" evidence="1">
    <location>
        <begin position="36"/>
        <end position="55"/>
    </location>
</feature>
<evidence type="ECO:0000313" key="4">
    <source>
        <dbReference type="Proteomes" id="UP000316726"/>
    </source>
</evidence>
<dbReference type="AlphaFoldDB" id="A0A5B8MIK3"/>
<evidence type="ECO:0000313" key="3">
    <source>
        <dbReference type="EMBL" id="QDZ20468.1"/>
    </source>
</evidence>
<proteinExistence type="predicted"/>
<reference evidence="3 4" key="1">
    <citation type="submission" date="2018-07" db="EMBL/GenBank/DDBJ databases">
        <title>The complete nuclear genome of the prasinophyte Chloropicon primus (CCMP1205).</title>
        <authorList>
            <person name="Pombert J.-F."/>
            <person name="Otis C."/>
            <person name="Turmel M."/>
            <person name="Lemieux C."/>
        </authorList>
    </citation>
    <scope>NUCLEOTIDE SEQUENCE [LARGE SCALE GENOMIC DNA]</scope>
    <source>
        <strain evidence="3 4">CCMP1205</strain>
    </source>
</reference>
<dbReference type="EMBL" id="CP031037">
    <property type="protein sequence ID" value="QDZ20468.1"/>
    <property type="molecule type" value="Genomic_DNA"/>
</dbReference>
<evidence type="ECO:0000256" key="1">
    <source>
        <dbReference type="SAM" id="MobiDB-lite"/>
    </source>
</evidence>
<protein>
    <recommendedName>
        <fullName evidence="2">PH domain-containing protein</fullName>
    </recommendedName>
</protein>
<keyword evidence="4" id="KW-1185">Reference proteome</keyword>
<dbReference type="InterPro" id="IPR011993">
    <property type="entry name" value="PH-like_dom_sf"/>
</dbReference>
<dbReference type="Proteomes" id="UP000316726">
    <property type="component" value="Chromosome 4"/>
</dbReference>
<feature type="domain" description="PH" evidence="2">
    <location>
        <begin position="123"/>
        <end position="190"/>
    </location>
</feature>
<dbReference type="Gene3D" id="2.30.29.30">
    <property type="entry name" value="Pleckstrin-homology domain (PH domain)/Phosphotyrosine-binding domain (PTB)"/>
    <property type="match status" value="1"/>
</dbReference>
<organism evidence="3 4">
    <name type="scientific">Chloropicon primus</name>
    <dbReference type="NCBI Taxonomy" id="1764295"/>
    <lineage>
        <taxon>Eukaryota</taxon>
        <taxon>Viridiplantae</taxon>
        <taxon>Chlorophyta</taxon>
        <taxon>Chloropicophyceae</taxon>
        <taxon>Chloropicales</taxon>
        <taxon>Chloropicaceae</taxon>
        <taxon>Chloropicon</taxon>
    </lineage>
</organism>
<dbReference type="SUPFAM" id="SSF50729">
    <property type="entry name" value="PH domain-like"/>
    <property type="match status" value="1"/>
</dbReference>
<dbReference type="InterPro" id="IPR001849">
    <property type="entry name" value="PH_domain"/>
</dbReference>
<name>A0A5B8MIK3_9CHLO</name>